<keyword evidence="3 10" id="KW-0808">Transferase</keyword>
<dbReference type="GO" id="GO:0030148">
    <property type="term" value="P:sphingolipid biosynthetic process"/>
    <property type="evidence" value="ECO:0007669"/>
    <property type="project" value="TreeGrafter"/>
</dbReference>
<evidence type="ECO:0000256" key="3">
    <source>
        <dbReference type="ARBA" id="ARBA00022679"/>
    </source>
</evidence>
<evidence type="ECO:0000256" key="4">
    <source>
        <dbReference type="ARBA" id="ARBA00022692"/>
    </source>
</evidence>
<dbReference type="GO" id="GO:0019367">
    <property type="term" value="P:fatty acid elongation, saturated fatty acid"/>
    <property type="evidence" value="ECO:0007669"/>
    <property type="project" value="TreeGrafter"/>
</dbReference>
<gene>
    <name evidence="11" type="ORF">PPYR1160_LOCUS10118</name>
</gene>
<dbReference type="GO" id="GO:0034626">
    <property type="term" value="P:fatty acid elongation, polyunsaturated fatty acid"/>
    <property type="evidence" value="ECO:0007669"/>
    <property type="project" value="TreeGrafter"/>
</dbReference>
<evidence type="ECO:0000256" key="2">
    <source>
        <dbReference type="ARBA" id="ARBA00022516"/>
    </source>
</evidence>
<reference evidence="11" key="1">
    <citation type="submission" date="2021-01" db="EMBL/GenBank/DDBJ databases">
        <authorList>
            <person name="Corre E."/>
            <person name="Pelletier E."/>
            <person name="Niang G."/>
            <person name="Scheremetjew M."/>
            <person name="Finn R."/>
            <person name="Kale V."/>
            <person name="Holt S."/>
            <person name="Cochrane G."/>
            <person name="Meng A."/>
            <person name="Brown T."/>
            <person name="Cohen L."/>
        </authorList>
    </citation>
    <scope>NUCLEOTIDE SEQUENCE</scope>
    <source>
        <strain evidence="11">CCMP2078</strain>
    </source>
</reference>
<sequence length="352" mass="40583">MASTSAFPSPSATRCLRDSLRTALRPSCRRTMDSFVAEKLKEAGLEAALPYLEQYLSWTHQVGEDTIKWARPEWVDEQGALSYEWPTKSWPFASAEAAITIALLYLVMVIFGSMIFSFSFVPSLVVSSKPADMNAAKQANPVLKMCRLGIATLRFSYNLAQMMLCGYMSLEALALAYRNGYNVVPCNAFNVEDPPLANLLWIFYLSKILDFVDTFLIIVGKKWRQLSFLHVYHHFSIFLFYWLNANVAYDGDIFFTILLNGFIHFVMYTYYFVASHPGATIWWKQYVTTFQLIQFVLMMSQAGYMMKTGCQTFPPRVTMAYFWYIMSMFGLFSHFFVQTYIVGRKSKKVKRQ</sequence>
<evidence type="ECO:0000256" key="8">
    <source>
        <dbReference type="ARBA" id="ARBA00023136"/>
    </source>
</evidence>
<feature type="transmembrane region" description="Helical" evidence="10">
    <location>
        <begin position="155"/>
        <end position="177"/>
    </location>
</feature>
<dbReference type="PROSITE" id="PS01188">
    <property type="entry name" value="ELO"/>
    <property type="match status" value="1"/>
</dbReference>
<dbReference type="GO" id="GO:0009922">
    <property type="term" value="F:fatty acid elongase activity"/>
    <property type="evidence" value="ECO:0007669"/>
    <property type="project" value="InterPro"/>
</dbReference>
<keyword evidence="8 10" id="KW-0472">Membrane</keyword>
<feature type="transmembrane region" description="Helical" evidence="10">
    <location>
        <begin position="197"/>
        <end position="219"/>
    </location>
</feature>
<protein>
    <recommendedName>
        <fullName evidence="10">Elongation of fatty acids protein</fullName>
        <ecNumber evidence="10">2.3.1.-</ecNumber>
    </recommendedName>
</protein>
<evidence type="ECO:0000256" key="9">
    <source>
        <dbReference type="ARBA" id="ARBA00023160"/>
    </source>
</evidence>
<dbReference type="PANTHER" id="PTHR11157">
    <property type="entry name" value="FATTY ACID ACYL TRANSFERASE-RELATED"/>
    <property type="match status" value="1"/>
</dbReference>
<proteinExistence type="inferred from homology"/>
<comment type="subcellular location">
    <subcellularLocation>
        <location evidence="1">Membrane</location>
        <topology evidence="1">Multi-pass membrane protein</topology>
    </subcellularLocation>
</comment>
<feature type="transmembrane region" description="Helical" evidence="10">
    <location>
        <begin position="286"/>
        <end position="306"/>
    </location>
</feature>
<keyword evidence="6 10" id="KW-1133">Transmembrane helix</keyword>
<feature type="transmembrane region" description="Helical" evidence="10">
    <location>
        <begin position="255"/>
        <end position="274"/>
    </location>
</feature>
<evidence type="ECO:0000256" key="7">
    <source>
        <dbReference type="ARBA" id="ARBA00023098"/>
    </source>
</evidence>
<dbReference type="EC" id="2.3.1.-" evidence="10"/>
<dbReference type="GO" id="GO:0042761">
    <property type="term" value="P:very long-chain fatty acid biosynthetic process"/>
    <property type="evidence" value="ECO:0007669"/>
    <property type="project" value="TreeGrafter"/>
</dbReference>
<evidence type="ECO:0000256" key="1">
    <source>
        <dbReference type="ARBA" id="ARBA00004141"/>
    </source>
</evidence>
<keyword evidence="5 10" id="KW-0276">Fatty acid metabolism</keyword>
<evidence type="ECO:0000313" key="11">
    <source>
        <dbReference type="EMBL" id="CAD8260616.1"/>
    </source>
</evidence>
<comment type="catalytic activity">
    <reaction evidence="10">
        <text>an acyl-CoA + malonyl-CoA + H(+) = a 3-oxoacyl-CoA + CO2 + CoA</text>
        <dbReference type="Rhea" id="RHEA:50252"/>
        <dbReference type="ChEBI" id="CHEBI:15378"/>
        <dbReference type="ChEBI" id="CHEBI:16526"/>
        <dbReference type="ChEBI" id="CHEBI:57287"/>
        <dbReference type="ChEBI" id="CHEBI:57384"/>
        <dbReference type="ChEBI" id="CHEBI:58342"/>
        <dbReference type="ChEBI" id="CHEBI:90726"/>
    </reaction>
    <physiologicalReaction direction="left-to-right" evidence="10">
        <dbReference type="Rhea" id="RHEA:50253"/>
    </physiologicalReaction>
</comment>
<keyword evidence="2 10" id="KW-0444">Lipid biosynthesis</keyword>
<dbReference type="PANTHER" id="PTHR11157:SF140">
    <property type="entry name" value="ELONGATION OF FATTY ACIDS PROTEIN"/>
    <property type="match status" value="1"/>
</dbReference>
<dbReference type="GO" id="GO:0005789">
    <property type="term" value="C:endoplasmic reticulum membrane"/>
    <property type="evidence" value="ECO:0007669"/>
    <property type="project" value="TreeGrafter"/>
</dbReference>
<feature type="transmembrane region" description="Helical" evidence="10">
    <location>
        <begin position="97"/>
        <end position="121"/>
    </location>
</feature>
<dbReference type="InterPro" id="IPR030457">
    <property type="entry name" value="ELO_CS"/>
</dbReference>
<evidence type="ECO:0000256" key="5">
    <source>
        <dbReference type="ARBA" id="ARBA00022832"/>
    </source>
</evidence>
<dbReference type="GO" id="GO:0034625">
    <property type="term" value="P:fatty acid elongation, monounsaturated fatty acid"/>
    <property type="evidence" value="ECO:0007669"/>
    <property type="project" value="TreeGrafter"/>
</dbReference>
<keyword evidence="7 10" id="KW-0443">Lipid metabolism</keyword>
<dbReference type="EMBL" id="HBEA01013319">
    <property type="protein sequence ID" value="CAD8260616.1"/>
    <property type="molecule type" value="Transcribed_RNA"/>
</dbReference>
<evidence type="ECO:0000256" key="6">
    <source>
        <dbReference type="ARBA" id="ARBA00022989"/>
    </source>
</evidence>
<evidence type="ECO:0000256" key="10">
    <source>
        <dbReference type="RuleBase" id="RU361115"/>
    </source>
</evidence>
<dbReference type="InterPro" id="IPR002076">
    <property type="entry name" value="ELO_fam"/>
</dbReference>
<keyword evidence="4 10" id="KW-0812">Transmembrane</keyword>
<feature type="transmembrane region" description="Helical" evidence="10">
    <location>
        <begin position="226"/>
        <end position="243"/>
    </location>
</feature>
<accession>A0A7R9UCQ3</accession>
<dbReference type="AlphaFoldDB" id="A0A7R9UCQ3"/>
<dbReference type="Pfam" id="PF01151">
    <property type="entry name" value="ELO"/>
    <property type="match status" value="1"/>
</dbReference>
<comment type="similarity">
    <text evidence="10">Belongs to the ELO family.</text>
</comment>
<feature type="transmembrane region" description="Helical" evidence="10">
    <location>
        <begin position="321"/>
        <end position="342"/>
    </location>
</feature>
<keyword evidence="9 10" id="KW-0275">Fatty acid biosynthesis</keyword>
<organism evidence="11">
    <name type="scientific">Pinguiococcus pyrenoidosus</name>
    <dbReference type="NCBI Taxonomy" id="172671"/>
    <lineage>
        <taxon>Eukaryota</taxon>
        <taxon>Sar</taxon>
        <taxon>Stramenopiles</taxon>
        <taxon>Ochrophyta</taxon>
        <taxon>Pinguiophyceae</taxon>
        <taxon>Pinguiochrysidales</taxon>
        <taxon>Pinguiochrysidaceae</taxon>
        <taxon>Pinguiococcus</taxon>
    </lineage>
</organism>
<name>A0A7R9UCQ3_9STRA</name>